<protein>
    <submittedName>
        <fullName evidence="1">Uncharacterized protein</fullName>
    </submittedName>
</protein>
<dbReference type="Proteomes" id="UP000178319">
    <property type="component" value="Unassembled WGS sequence"/>
</dbReference>
<organism evidence="1 2">
    <name type="scientific">Candidatus Blackburnbacteria bacterium RIFCSPHIGHO2_02_FULL_44_20</name>
    <dbReference type="NCBI Taxonomy" id="1797516"/>
    <lineage>
        <taxon>Bacteria</taxon>
        <taxon>Candidatus Blackburniibacteriota</taxon>
    </lineage>
</organism>
<evidence type="ECO:0000313" key="2">
    <source>
        <dbReference type="Proteomes" id="UP000178319"/>
    </source>
</evidence>
<dbReference type="EMBL" id="MHBZ01000039">
    <property type="protein sequence ID" value="OGY10199.1"/>
    <property type="molecule type" value="Genomic_DNA"/>
</dbReference>
<reference evidence="1 2" key="1">
    <citation type="journal article" date="2016" name="Nat. Commun.">
        <title>Thousands of microbial genomes shed light on interconnected biogeochemical processes in an aquifer system.</title>
        <authorList>
            <person name="Anantharaman K."/>
            <person name="Brown C.T."/>
            <person name="Hug L.A."/>
            <person name="Sharon I."/>
            <person name="Castelle C.J."/>
            <person name="Probst A.J."/>
            <person name="Thomas B.C."/>
            <person name="Singh A."/>
            <person name="Wilkins M.J."/>
            <person name="Karaoz U."/>
            <person name="Brodie E.L."/>
            <person name="Williams K.H."/>
            <person name="Hubbard S.S."/>
            <person name="Banfield J.F."/>
        </authorList>
    </citation>
    <scope>NUCLEOTIDE SEQUENCE [LARGE SCALE GENOMIC DNA]</scope>
</reference>
<comment type="caution">
    <text evidence="1">The sequence shown here is derived from an EMBL/GenBank/DDBJ whole genome shotgun (WGS) entry which is preliminary data.</text>
</comment>
<dbReference type="AlphaFoldDB" id="A0A1G1V4A3"/>
<accession>A0A1G1V4A3</accession>
<dbReference type="STRING" id="1797516.A3D26_04530"/>
<proteinExistence type="predicted"/>
<sequence>MLPPQTQVDLLSLFSIENIPSEDASKVAESWEEMATLVIFMSILEHLDRETAKEFLARFHNPETSKEAVLWAKQMIPNLNEIVKKRLEEEMKYVAQKL</sequence>
<gene>
    <name evidence="1" type="ORF">A3D26_04530</name>
</gene>
<name>A0A1G1V4A3_9BACT</name>
<evidence type="ECO:0000313" key="1">
    <source>
        <dbReference type="EMBL" id="OGY10199.1"/>
    </source>
</evidence>